<accession>A0A6J6FV03</accession>
<organism evidence="1">
    <name type="scientific">freshwater metagenome</name>
    <dbReference type="NCBI Taxonomy" id="449393"/>
    <lineage>
        <taxon>unclassified sequences</taxon>
        <taxon>metagenomes</taxon>
        <taxon>ecological metagenomes</taxon>
    </lineage>
</organism>
<dbReference type="EMBL" id="CAEZUJ010000003">
    <property type="protein sequence ID" value="CAB4590813.1"/>
    <property type="molecule type" value="Genomic_DNA"/>
</dbReference>
<gene>
    <name evidence="1" type="ORF">UFOPK1811_00155</name>
</gene>
<reference evidence="1" key="1">
    <citation type="submission" date="2020-05" db="EMBL/GenBank/DDBJ databases">
        <authorList>
            <person name="Chiriac C."/>
            <person name="Salcher M."/>
            <person name="Ghai R."/>
            <person name="Kavagutti S V."/>
        </authorList>
    </citation>
    <scope>NUCLEOTIDE SEQUENCE</scope>
</reference>
<name>A0A6J6FV03_9ZZZZ</name>
<dbReference type="AlphaFoldDB" id="A0A6J6FV03"/>
<proteinExistence type="predicted"/>
<evidence type="ECO:0000313" key="1">
    <source>
        <dbReference type="EMBL" id="CAB4590813.1"/>
    </source>
</evidence>
<sequence>MVVVVVGAEAQALLTGKIKPSEHVRTAGAGPPFFSQED</sequence>
<protein>
    <submittedName>
        <fullName evidence="1">Unannotated protein</fullName>
    </submittedName>
</protein>